<feature type="chain" id="PRO_5017296141" evidence="3">
    <location>
        <begin position="31"/>
        <end position="406"/>
    </location>
</feature>
<comment type="similarity">
    <text evidence="1">Belongs to the leucine-binding protein family.</text>
</comment>
<comment type="caution">
    <text evidence="5">The sequence shown here is derived from an EMBL/GenBank/DDBJ whole genome shotgun (WGS) entry which is preliminary data.</text>
</comment>
<dbReference type="PANTHER" id="PTHR30483:SF6">
    <property type="entry name" value="PERIPLASMIC BINDING PROTEIN OF ABC TRANSPORTER FOR NATURAL AMINO ACIDS"/>
    <property type="match status" value="1"/>
</dbReference>
<dbReference type="InterPro" id="IPR051010">
    <property type="entry name" value="BCAA_transport"/>
</dbReference>
<evidence type="ECO:0000256" key="2">
    <source>
        <dbReference type="ARBA" id="ARBA00022729"/>
    </source>
</evidence>
<evidence type="ECO:0000256" key="3">
    <source>
        <dbReference type="SAM" id="SignalP"/>
    </source>
</evidence>
<organism evidence="5 6">
    <name type="scientific">Noviherbaspirillum sedimenti</name>
    <dbReference type="NCBI Taxonomy" id="2320865"/>
    <lineage>
        <taxon>Bacteria</taxon>
        <taxon>Pseudomonadati</taxon>
        <taxon>Pseudomonadota</taxon>
        <taxon>Betaproteobacteria</taxon>
        <taxon>Burkholderiales</taxon>
        <taxon>Oxalobacteraceae</taxon>
        <taxon>Noviherbaspirillum</taxon>
    </lineage>
</organism>
<dbReference type="InterPro" id="IPR028082">
    <property type="entry name" value="Peripla_BP_I"/>
</dbReference>
<dbReference type="SUPFAM" id="SSF53822">
    <property type="entry name" value="Periplasmic binding protein-like I"/>
    <property type="match status" value="1"/>
</dbReference>
<dbReference type="AlphaFoldDB" id="A0A3A3G7B9"/>
<sequence>MNKLVNWSVPRSAAVICAAIGMLTTAAVQAADKEAVVGFAIAQSGMFQPYDEEGAKVAQLFIDQLNASGGLLGHKLKSVMADTKSDRVEGAKAGNAVLKDGAKLVFVTCDYDFGAPAALQANKAGVMSVSLCAGDPKMGPVGAGDNVFSSTIAAQVEGATLAEWAYKQKKARNAYVLLDSTIEYTKSVCAGFDWAWEKNGGTIIGRDTFRNGDPSIATQVTRIAAAIKEKKADLIMLCSYLPGSATALRQLRAAGIDLPIVSGQAMAGTFWTGSVPNLSNFHAVMQASTEGDPRSSVKKILDAYKAKYGKPLGQATGLPIYAWMELWARAVKEAGSFDAKDVVAKMNQYKDVSTSLGPYSFSPKLHIQDRAEMAIVKIDGGKQTDVTIIPPGDPIPVSVLYRTQKK</sequence>
<keyword evidence="6" id="KW-1185">Reference proteome</keyword>
<dbReference type="RefSeq" id="WP_119786132.1">
    <property type="nucleotide sequence ID" value="NZ_QYUQ01000002.1"/>
</dbReference>
<protein>
    <submittedName>
        <fullName evidence="5">ABC transporter substrate-binding protein</fullName>
    </submittedName>
</protein>
<evidence type="ECO:0000313" key="6">
    <source>
        <dbReference type="Proteomes" id="UP000266327"/>
    </source>
</evidence>
<reference evidence="6" key="1">
    <citation type="submission" date="2018-09" db="EMBL/GenBank/DDBJ databases">
        <authorList>
            <person name="Zhu H."/>
        </authorList>
    </citation>
    <scope>NUCLEOTIDE SEQUENCE [LARGE SCALE GENOMIC DNA]</scope>
    <source>
        <strain evidence="6">K1S02-23</strain>
    </source>
</reference>
<dbReference type="Gene3D" id="3.40.50.2300">
    <property type="match status" value="2"/>
</dbReference>
<dbReference type="Proteomes" id="UP000266327">
    <property type="component" value="Unassembled WGS sequence"/>
</dbReference>
<feature type="domain" description="Leucine-binding protein" evidence="4">
    <location>
        <begin position="37"/>
        <end position="381"/>
    </location>
</feature>
<gene>
    <name evidence="5" type="ORF">D3878_14470</name>
</gene>
<proteinExistence type="inferred from homology"/>
<feature type="signal peptide" evidence="3">
    <location>
        <begin position="1"/>
        <end position="30"/>
    </location>
</feature>
<evidence type="ECO:0000259" key="4">
    <source>
        <dbReference type="Pfam" id="PF13458"/>
    </source>
</evidence>
<dbReference type="Pfam" id="PF13458">
    <property type="entry name" value="Peripla_BP_6"/>
    <property type="match status" value="1"/>
</dbReference>
<evidence type="ECO:0000256" key="1">
    <source>
        <dbReference type="ARBA" id="ARBA00010062"/>
    </source>
</evidence>
<evidence type="ECO:0000313" key="5">
    <source>
        <dbReference type="EMBL" id="RJG02629.1"/>
    </source>
</evidence>
<name>A0A3A3G7B9_9BURK</name>
<keyword evidence="2 3" id="KW-0732">Signal</keyword>
<dbReference type="PANTHER" id="PTHR30483">
    <property type="entry name" value="LEUCINE-SPECIFIC-BINDING PROTEIN"/>
    <property type="match status" value="1"/>
</dbReference>
<dbReference type="EMBL" id="QYUQ01000002">
    <property type="protein sequence ID" value="RJG02629.1"/>
    <property type="molecule type" value="Genomic_DNA"/>
</dbReference>
<dbReference type="OrthoDB" id="8522748at2"/>
<accession>A0A3A3G7B9</accession>
<dbReference type="InterPro" id="IPR028081">
    <property type="entry name" value="Leu-bd"/>
</dbReference>